<name>A0A0A8ZLU8_ARUDO</name>
<evidence type="ECO:0000256" key="1">
    <source>
        <dbReference type="SAM" id="MobiDB-lite"/>
    </source>
</evidence>
<feature type="compositionally biased region" description="Pro residues" evidence="1">
    <location>
        <begin position="10"/>
        <end position="19"/>
    </location>
</feature>
<dbReference type="AlphaFoldDB" id="A0A0A8ZLU8"/>
<proteinExistence type="predicted"/>
<protein>
    <submittedName>
        <fullName evidence="2">Uncharacterized protein</fullName>
    </submittedName>
</protein>
<sequence>MCQLDALPSKLPPPPPPAPLARKKSELETQRSVTEAWKKFVLAKKTNGVC</sequence>
<evidence type="ECO:0000313" key="2">
    <source>
        <dbReference type="EMBL" id="JAD40394.1"/>
    </source>
</evidence>
<reference evidence="2" key="1">
    <citation type="submission" date="2014-09" db="EMBL/GenBank/DDBJ databases">
        <authorList>
            <person name="Magalhaes I.L.F."/>
            <person name="Oliveira U."/>
            <person name="Santos F.R."/>
            <person name="Vidigal T.H.D.A."/>
            <person name="Brescovit A.D."/>
            <person name="Santos A.J."/>
        </authorList>
    </citation>
    <scope>NUCLEOTIDE SEQUENCE</scope>
    <source>
        <tissue evidence="2">Shoot tissue taken approximately 20 cm above the soil surface</tissue>
    </source>
</reference>
<dbReference type="EMBL" id="GBRH01257501">
    <property type="protein sequence ID" value="JAD40394.1"/>
    <property type="molecule type" value="Transcribed_RNA"/>
</dbReference>
<reference evidence="2" key="2">
    <citation type="journal article" date="2015" name="Data Brief">
        <title>Shoot transcriptome of the giant reed, Arundo donax.</title>
        <authorList>
            <person name="Barrero R.A."/>
            <person name="Guerrero F.D."/>
            <person name="Moolhuijzen P."/>
            <person name="Goolsby J.A."/>
            <person name="Tidwell J."/>
            <person name="Bellgard S.E."/>
            <person name="Bellgard M.I."/>
        </authorList>
    </citation>
    <scope>NUCLEOTIDE SEQUENCE</scope>
    <source>
        <tissue evidence="2">Shoot tissue taken approximately 20 cm above the soil surface</tissue>
    </source>
</reference>
<organism evidence="2">
    <name type="scientific">Arundo donax</name>
    <name type="common">Giant reed</name>
    <name type="synonym">Donax arundinaceus</name>
    <dbReference type="NCBI Taxonomy" id="35708"/>
    <lineage>
        <taxon>Eukaryota</taxon>
        <taxon>Viridiplantae</taxon>
        <taxon>Streptophyta</taxon>
        <taxon>Embryophyta</taxon>
        <taxon>Tracheophyta</taxon>
        <taxon>Spermatophyta</taxon>
        <taxon>Magnoliopsida</taxon>
        <taxon>Liliopsida</taxon>
        <taxon>Poales</taxon>
        <taxon>Poaceae</taxon>
        <taxon>PACMAD clade</taxon>
        <taxon>Arundinoideae</taxon>
        <taxon>Arundineae</taxon>
        <taxon>Arundo</taxon>
    </lineage>
</organism>
<accession>A0A0A8ZLU8</accession>
<feature type="region of interest" description="Disordered" evidence="1">
    <location>
        <begin position="1"/>
        <end position="28"/>
    </location>
</feature>